<gene>
    <name evidence="2" type="ORF">HNQ65_004295</name>
</gene>
<dbReference type="SUPFAM" id="SSF52980">
    <property type="entry name" value="Restriction endonuclease-like"/>
    <property type="match status" value="1"/>
</dbReference>
<dbReference type="InterPro" id="IPR011335">
    <property type="entry name" value="Restrct_endonuc-II-like"/>
</dbReference>
<keyword evidence="3" id="KW-1185">Reference proteome</keyword>
<keyword evidence="2" id="KW-0255">Endonuclease</keyword>
<comment type="caution">
    <text evidence="2">The sequence shown here is derived from an EMBL/GenBank/DDBJ whole genome shotgun (WGS) entry which is preliminary data.</text>
</comment>
<feature type="domain" description="Putative restriction endonuclease" evidence="1">
    <location>
        <begin position="5"/>
        <end position="136"/>
    </location>
</feature>
<accession>A0A7W7YEG7</accession>
<dbReference type="Pfam" id="PF05685">
    <property type="entry name" value="Uma2"/>
    <property type="match status" value="1"/>
</dbReference>
<dbReference type="InterPro" id="IPR012296">
    <property type="entry name" value="Nuclease_put_TT1808"/>
</dbReference>
<reference evidence="2 3" key="1">
    <citation type="submission" date="2020-08" db="EMBL/GenBank/DDBJ databases">
        <title>Genomic Encyclopedia of Type Strains, Phase IV (KMG-IV): sequencing the most valuable type-strain genomes for metagenomic binning, comparative biology and taxonomic classification.</title>
        <authorList>
            <person name="Goeker M."/>
        </authorList>
    </citation>
    <scope>NUCLEOTIDE SEQUENCE [LARGE SCALE GENOMIC DNA]</scope>
    <source>
        <strain evidence="2 3">DSM 12252</strain>
    </source>
</reference>
<evidence type="ECO:0000259" key="1">
    <source>
        <dbReference type="Pfam" id="PF05685"/>
    </source>
</evidence>
<evidence type="ECO:0000313" key="3">
    <source>
        <dbReference type="Proteomes" id="UP000590740"/>
    </source>
</evidence>
<dbReference type="Proteomes" id="UP000590740">
    <property type="component" value="Unassembled WGS sequence"/>
</dbReference>
<dbReference type="PANTHER" id="PTHR35400:SF1">
    <property type="entry name" value="SLR1083 PROTEIN"/>
    <property type="match status" value="1"/>
</dbReference>
<name>A0A7W7YEG7_9BACT</name>
<dbReference type="PANTHER" id="PTHR35400">
    <property type="entry name" value="SLR1083 PROTEIN"/>
    <property type="match status" value="1"/>
</dbReference>
<organism evidence="2 3">
    <name type="scientific">Prosthecobacter vanneervenii</name>
    <dbReference type="NCBI Taxonomy" id="48466"/>
    <lineage>
        <taxon>Bacteria</taxon>
        <taxon>Pseudomonadati</taxon>
        <taxon>Verrucomicrobiota</taxon>
        <taxon>Verrucomicrobiia</taxon>
        <taxon>Verrucomicrobiales</taxon>
        <taxon>Verrucomicrobiaceae</taxon>
        <taxon>Prosthecobacter</taxon>
    </lineage>
</organism>
<dbReference type="EMBL" id="JACHIG010000011">
    <property type="protein sequence ID" value="MBB5034687.1"/>
    <property type="molecule type" value="Genomic_DNA"/>
</dbReference>
<dbReference type="GO" id="GO:0004519">
    <property type="term" value="F:endonuclease activity"/>
    <property type="evidence" value="ECO:0007669"/>
    <property type="project" value="UniProtKB-KW"/>
</dbReference>
<dbReference type="Gene3D" id="3.90.1570.10">
    <property type="entry name" value="tt1808, chain A"/>
    <property type="match status" value="1"/>
</dbReference>
<dbReference type="AlphaFoldDB" id="A0A7W7YEG7"/>
<proteinExistence type="predicted"/>
<dbReference type="CDD" id="cd06260">
    <property type="entry name" value="DUF820-like"/>
    <property type="match status" value="1"/>
</dbReference>
<keyword evidence="2" id="KW-0540">Nuclease</keyword>
<protein>
    <submittedName>
        <fullName evidence="2">Uma2 family endonuclease</fullName>
    </submittedName>
</protein>
<dbReference type="InterPro" id="IPR008538">
    <property type="entry name" value="Uma2"/>
</dbReference>
<keyword evidence="2" id="KW-0378">Hydrolase</keyword>
<evidence type="ECO:0000313" key="2">
    <source>
        <dbReference type="EMBL" id="MBB5034687.1"/>
    </source>
</evidence>
<sequence length="145" mass="16099">MSKSFLHTRLADALVELLRNAVGGLFWVRQEAPLTFKDSEPEPDISIVEGRRDDYQAHPVTARLVVEVSVSSLQVDREMASVYAEAEVAEYWIVNAAERCLEVYRDPVEGRYQSQQRVTEGEVLECGVLSGVSVKVAELFAGVAV</sequence>